<dbReference type="STRING" id="4155.A0A022PRI8"/>
<dbReference type="PhylomeDB" id="A0A022PRI8"/>
<reference evidence="12 13" key="1">
    <citation type="journal article" date="2013" name="Proc. Natl. Acad. Sci. U.S.A.">
        <title>Fine-scale variation in meiotic recombination in Mimulus inferred from population shotgun sequencing.</title>
        <authorList>
            <person name="Hellsten U."/>
            <person name="Wright K.M."/>
            <person name="Jenkins J."/>
            <person name="Shu S."/>
            <person name="Yuan Y."/>
            <person name="Wessler S.R."/>
            <person name="Schmutz J."/>
            <person name="Willis J.H."/>
            <person name="Rokhsar D.S."/>
        </authorList>
    </citation>
    <scope>NUCLEOTIDE SEQUENCE [LARGE SCALE GENOMIC DNA]</scope>
    <source>
        <strain evidence="13">cv. DUN x IM62</strain>
    </source>
</reference>
<keyword evidence="7 10" id="KW-0408">Iron</keyword>
<evidence type="ECO:0000256" key="10">
    <source>
        <dbReference type="PIRSR" id="PIRSR602401-1"/>
    </source>
</evidence>
<feature type="binding site" description="axial binding residue" evidence="10">
    <location>
        <position position="447"/>
    </location>
    <ligand>
        <name>heme</name>
        <dbReference type="ChEBI" id="CHEBI:30413"/>
    </ligand>
    <ligandPart>
        <name>Fe</name>
        <dbReference type="ChEBI" id="CHEBI:18248"/>
    </ligandPart>
</feature>
<evidence type="ECO:0008006" key="14">
    <source>
        <dbReference type="Google" id="ProtNLM"/>
    </source>
</evidence>
<evidence type="ECO:0000256" key="4">
    <source>
        <dbReference type="ARBA" id="ARBA00022617"/>
    </source>
</evidence>
<comment type="cofactor">
    <cofactor evidence="1 10">
        <name>heme</name>
        <dbReference type="ChEBI" id="CHEBI:30413"/>
    </cofactor>
</comment>
<dbReference type="GO" id="GO:0016020">
    <property type="term" value="C:membrane"/>
    <property type="evidence" value="ECO:0000318"/>
    <property type="project" value="GO_Central"/>
</dbReference>
<comment type="subcellular location">
    <subcellularLocation>
        <location evidence="2">Membrane</location>
        <topology evidence="2">Single-pass membrane protein</topology>
    </subcellularLocation>
</comment>
<dbReference type="KEGG" id="egt:105949064"/>
<dbReference type="Gene3D" id="1.10.630.10">
    <property type="entry name" value="Cytochrome P450"/>
    <property type="match status" value="1"/>
</dbReference>
<comment type="similarity">
    <text evidence="3 11">Belongs to the cytochrome P450 family.</text>
</comment>
<dbReference type="Pfam" id="PF00067">
    <property type="entry name" value="p450"/>
    <property type="match status" value="1"/>
</dbReference>
<dbReference type="GO" id="GO:0020037">
    <property type="term" value="F:heme binding"/>
    <property type="evidence" value="ECO:0007669"/>
    <property type="project" value="InterPro"/>
</dbReference>
<gene>
    <name evidence="12" type="ORF">MIMGU_mgv1a004740mg</name>
</gene>
<dbReference type="GO" id="GO:0016709">
    <property type="term" value="F:oxidoreductase activity, acting on paired donors, with incorporation or reduction of molecular oxygen, NAD(P)H as one donor, and incorporation of one atom of oxygen"/>
    <property type="evidence" value="ECO:0000318"/>
    <property type="project" value="GO_Central"/>
</dbReference>
<evidence type="ECO:0000256" key="1">
    <source>
        <dbReference type="ARBA" id="ARBA00001971"/>
    </source>
</evidence>
<evidence type="ECO:0000256" key="6">
    <source>
        <dbReference type="ARBA" id="ARBA00023002"/>
    </source>
</evidence>
<proteinExistence type="inferred from homology"/>
<evidence type="ECO:0000313" key="12">
    <source>
        <dbReference type="EMBL" id="EYU18927.1"/>
    </source>
</evidence>
<dbReference type="InterPro" id="IPR002401">
    <property type="entry name" value="Cyt_P450_E_grp-I"/>
</dbReference>
<keyword evidence="4 10" id="KW-0349">Heme</keyword>
<dbReference type="InterPro" id="IPR036396">
    <property type="entry name" value="Cyt_P450_sf"/>
</dbReference>
<keyword evidence="13" id="KW-1185">Reference proteome</keyword>
<dbReference type="GO" id="GO:0005506">
    <property type="term" value="F:iron ion binding"/>
    <property type="evidence" value="ECO:0007669"/>
    <property type="project" value="InterPro"/>
</dbReference>
<evidence type="ECO:0000256" key="11">
    <source>
        <dbReference type="RuleBase" id="RU000461"/>
    </source>
</evidence>
<dbReference type="InterPro" id="IPR017972">
    <property type="entry name" value="Cyt_P450_CS"/>
</dbReference>
<dbReference type="SUPFAM" id="SSF48264">
    <property type="entry name" value="Cytochrome P450"/>
    <property type="match status" value="1"/>
</dbReference>
<dbReference type="EMBL" id="KI632313">
    <property type="protein sequence ID" value="EYU18927.1"/>
    <property type="molecule type" value="Genomic_DNA"/>
</dbReference>
<keyword evidence="5 10" id="KW-0479">Metal-binding</keyword>
<evidence type="ECO:0000313" key="13">
    <source>
        <dbReference type="Proteomes" id="UP000030748"/>
    </source>
</evidence>
<dbReference type="PROSITE" id="PS00086">
    <property type="entry name" value="CYTOCHROME_P450"/>
    <property type="match status" value="1"/>
</dbReference>
<evidence type="ECO:0000256" key="3">
    <source>
        <dbReference type="ARBA" id="ARBA00010617"/>
    </source>
</evidence>
<evidence type="ECO:0000256" key="5">
    <source>
        <dbReference type="ARBA" id="ARBA00022723"/>
    </source>
</evidence>
<evidence type="ECO:0000256" key="9">
    <source>
        <dbReference type="ARBA" id="ARBA00023136"/>
    </source>
</evidence>
<sequence length="512" mass="57502">MDLVQLTLSTALFLLSAAFLHTILTAAKRRRRLSYPPGPLALPIIGHLHLLGPRLHQTFHDLSLRHGPLVQLRLGSVACVVASTPELAKECLKTHELVFSSRKHSTAIDIVTYDSSFAFSPYGPYWKYIKKLCTYELLGARNLLHFRPIRTLEVNSFVGDLMAKAESGEAFNVTEELVKLTSNVISHMMLGIRCSGTDGDAEAARTVIREVTQIFGEFDVADIIWFCKNFDFQGIRKRSEDIQRRYDALLEKIITDREELRRNHGGAAGEARDFLDMFLDIMEGGKSEVTFTREHLKALILDFFTAGTDTTAITAEWAISELINNPKVLHKAQQEIDRVIGSDRLVQESDAADLPYLMAIIKETFRLHPPIPMLARKSISDCVIDGYDVPSNSLLFVNLWSMGRNPKIWVNPLEFLPERFLQKENSAIDIKGQHFELLPFGTGRRGCPGMLLGIQEVIIIIGTMIQCFDWILPDGSGRVDMTERPGLTAPRAHDLFCRVAPRIDPVAISAHI</sequence>
<dbReference type="PRINTS" id="PR00463">
    <property type="entry name" value="EP450I"/>
</dbReference>
<dbReference type="Proteomes" id="UP000030748">
    <property type="component" value="Unassembled WGS sequence"/>
</dbReference>
<dbReference type="OrthoDB" id="1103324at2759"/>
<keyword evidence="8 11" id="KW-0503">Monooxygenase</keyword>
<evidence type="ECO:0000256" key="7">
    <source>
        <dbReference type="ARBA" id="ARBA00023004"/>
    </source>
</evidence>
<organism evidence="12 13">
    <name type="scientific">Erythranthe guttata</name>
    <name type="common">Yellow monkey flower</name>
    <name type="synonym">Mimulus guttatus</name>
    <dbReference type="NCBI Taxonomy" id="4155"/>
    <lineage>
        <taxon>Eukaryota</taxon>
        <taxon>Viridiplantae</taxon>
        <taxon>Streptophyta</taxon>
        <taxon>Embryophyta</taxon>
        <taxon>Tracheophyta</taxon>
        <taxon>Spermatophyta</taxon>
        <taxon>Magnoliopsida</taxon>
        <taxon>eudicotyledons</taxon>
        <taxon>Gunneridae</taxon>
        <taxon>Pentapetalae</taxon>
        <taxon>asterids</taxon>
        <taxon>lamiids</taxon>
        <taxon>Lamiales</taxon>
        <taxon>Phrymaceae</taxon>
        <taxon>Erythranthe</taxon>
    </lineage>
</organism>
<dbReference type="AlphaFoldDB" id="A0A022PRI8"/>
<dbReference type="PANTHER" id="PTHR47943:SF8">
    <property type="entry name" value="CYTOCHROME P450"/>
    <property type="match status" value="1"/>
</dbReference>
<protein>
    <recommendedName>
        <fullName evidence="14">Flavone synthase II</fullName>
    </recommendedName>
</protein>
<dbReference type="OMA" id="WWINFRA"/>
<dbReference type="PRINTS" id="PR00385">
    <property type="entry name" value="P450"/>
</dbReference>
<evidence type="ECO:0000256" key="8">
    <source>
        <dbReference type="ARBA" id="ARBA00023033"/>
    </source>
</evidence>
<evidence type="ECO:0000256" key="2">
    <source>
        <dbReference type="ARBA" id="ARBA00004167"/>
    </source>
</evidence>
<dbReference type="PANTHER" id="PTHR47943">
    <property type="entry name" value="CYTOCHROME P450 93A3-LIKE"/>
    <property type="match status" value="1"/>
</dbReference>
<keyword evidence="6 11" id="KW-0560">Oxidoreductase</keyword>
<dbReference type="InterPro" id="IPR001128">
    <property type="entry name" value="Cyt_P450"/>
</dbReference>
<keyword evidence="9" id="KW-0472">Membrane</keyword>
<name>A0A022PRI8_ERYGU</name>
<accession>A0A022PRI8</accession>
<dbReference type="FunFam" id="1.10.630.10:FF:000019">
    <property type="entry name" value="Cytochrome P450 family protein"/>
    <property type="match status" value="1"/>
</dbReference>
<dbReference type="eggNOG" id="KOG0156">
    <property type="taxonomic scope" value="Eukaryota"/>
</dbReference>